<protein>
    <recommendedName>
        <fullName evidence="2">Roadblock/LAMTOR2 domain-containing protein</fullName>
    </recommendedName>
</protein>
<gene>
    <name evidence="1" type="ORF">MNBD_GAMMA25-475</name>
</gene>
<proteinExistence type="predicted"/>
<name>A0A3B1AQF9_9ZZZZ</name>
<dbReference type="AlphaFoldDB" id="A0A3B1AQF9"/>
<accession>A0A3B1AQF9</accession>
<evidence type="ECO:0000313" key="1">
    <source>
        <dbReference type="EMBL" id="VAX08216.1"/>
    </source>
</evidence>
<dbReference type="EMBL" id="UOFY01000027">
    <property type="protein sequence ID" value="VAX08216.1"/>
    <property type="molecule type" value="Genomic_DNA"/>
</dbReference>
<dbReference type="SUPFAM" id="SSF103196">
    <property type="entry name" value="Roadblock/LC7 domain"/>
    <property type="match status" value="1"/>
</dbReference>
<reference evidence="1" key="1">
    <citation type="submission" date="2018-06" db="EMBL/GenBank/DDBJ databases">
        <authorList>
            <person name="Zhirakovskaya E."/>
        </authorList>
    </citation>
    <scope>NUCLEOTIDE SEQUENCE</scope>
</reference>
<organism evidence="1">
    <name type="scientific">hydrothermal vent metagenome</name>
    <dbReference type="NCBI Taxonomy" id="652676"/>
    <lineage>
        <taxon>unclassified sequences</taxon>
        <taxon>metagenomes</taxon>
        <taxon>ecological metagenomes</taxon>
    </lineage>
</organism>
<sequence>MSEYQLLDRYYVLPTPAGAFYASSTQSRDSAKQLLFSLMSLKQSQLLSVPQACKWTGIKSQEDVLELLYRVQSLGWIQGEIDPRPAPSGALEEILPALVASLSSSSKALLADDHGFYLTRQGFSHETAEELSALSADLLALHKRHTGLLNKNIGLHSEAWSVVDATGNGQLGFWPLYVGKQQFVLILSGLPQLNQLAFVQLIWVLNKRYNAISHTNLSTMRTEVG</sequence>
<evidence type="ECO:0008006" key="2">
    <source>
        <dbReference type="Google" id="ProtNLM"/>
    </source>
</evidence>